<name>A0ABD2XJ60_9HYME</name>
<dbReference type="Proteomes" id="UP001627154">
    <property type="component" value="Unassembled WGS sequence"/>
</dbReference>
<feature type="signal peptide" evidence="2">
    <location>
        <begin position="1"/>
        <end position="32"/>
    </location>
</feature>
<dbReference type="SMART" id="SM00686">
    <property type="entry name" value="DM13"/>
    <property type="match status" value="2"/>
</dbReference>
<evidence type="ECO:0000313" key="5">
    <source>
        <dbReference type="EMBL" id="KAL3405367.1"/>
    </source>
</evidence>
<comment type="caution">
    <text evidence="5">The sequence shown here is derived from an EMBL/GenBank/DDBJ whole genome shotgun (WGS) entry which is preliminary data.</text>
</comment>
<dbReference type="PROSITE" id="PS50836">
    <property type="entry name" value="DOMON"/>
    <property type="match status" value="1"/>
</dbReference>
<feature type="domain" description="DOMON" evidence="3">
    <location>
        <begin position="292"/>
        <end position="425"/>
    </location>
</feature>
<feature type="domain" description="DM13" evidence="4">
    <location>
        <begin position="160"/>
        <end position="267"/>
    </location>
</feature>
<dbReference type="InterPro" id="IPR005018">
    <property type="entry name" value="DOMON_domain"/>
</dbReference>
<evidence type="ECO:0008006" key="7">
    <source>
        <dbReference type="Google" id="ProtNLM"/>
    </source>
</evidence>
<dbReference type="Pfam" id="PF10517">
    <property type="entry name" value="DM13"/>
    <property type="match status" value="2"/>
</dbReference>
<accession>A0ABD2XJ60</accession>
<dbReference type="PROSITE" id="PS51549">
    <property type="entry name" value="DM13"/>
    <property type="match status" value="2"/>
</dbReference>
<keyword evidence="1" id="KW-0677">Repeat</keyword>
<feature type="chain" id="PRO_5044870710" description="DOMON domain-containing protein" evidence="2">
    <location>
        <begin position="33"/>
        <end position="700"/>
    </location>
</feature>
<feature type="domain" description="DM13" evidence="4">
    <location>
        <begin position="44"/>
        <end position="151"/>
    </location>
</feature>
<gene>
    <name evidence="5" type="ORF">TKK_002384</name>
</gene>
<evidence type="ECO:0000256" key="1">
    <source>
        <dbReference type="ARBA" id="ARBA00022737"/>
    </source>
</evidence>
<dbReference type="CDD" id="cd09631">
    <property type="entry name" value="DOMON_DOH"/>
    <property type="match status" value="1"/>
</dbReference>
<evidence type="ECO:0000313" key="6">
    <source>
        <dbReference type="Proteomes" id="UP001627154"/>
    </source>
</evidence>
<dbReference type="Pfam" id="PF03351">
    <property type="entry name" value="DOMON"/>
    <property type="match status" value="1"/>
</dbReference>
<dbReference type="InterPro" id="IPR045266">
    <property type="entry name" value="DOH_DOMON"/>
</dbReference>
<organism evidence="5 6">
    <name type="scientific">Trichogramma kaykai</name>
    <dbReference type="NCBI Taxonomy" id="54128"/>
    <lineage>
        <taxon>Eukaryota</taxon>
        <taxon>Metazoa</taxon>
        <taxon>Ecdysozoa</taxon>
        <taxon>Arthropoda</taxon>
        <taxon>Hexapoda</taxon>
        <taxon>Insecta</taxon>
        <taxon>Pterygota</taxon>
        <taxon>Neoptera</taxon>
        <taxon>Endopterygota</taxon>
        <taxon>Hymenoptera</taxon>
        <taxon>Apocrita</taxon>
        <taxon>Proctotrupomorpha</taxon>
        <taxon>Chalcidoidea</taxon>
        <taxon>Trichogrammatidae</taxon>
        <taxon>Trichogramma</taxon>
    </lineage>
</organism>
<evidence type="ECO:0000256" key="2">
    <source>
        <dbReference type="SAM" id="SignalP"/>
    </source>
</evidence>
<evidence type="ECO:0000259" key="3">
    <source>
        <dbReference type="PROSITE" id="PS50836"/>
    </source>
</evidence>
<dbReference type="InterPro" id="IPR052126">
    <property type="entry name" value="Spindle_Org/Thrombomodulin"/>
</dbReference>
<proteinExistence type="predicted"/>
<dbReference type="PANTHER" id="PTHR24036:SF16">
    <property type="entry name" value="KNICKKOPF"/>
    <property type="match status" value="1"/>
</dbReference>
<protein>
    <recommendedName>
        <fullName evidence="7">DOMON domain-containing protein</fullName>
    </recommendedName>
</protein>
<dbReference type="SMART" id="SM00664">
    <property type="entry name" value="DoH"/>
    <property type="match status" value="1"/>
</dbReference>
<evidence type="ECO:0000259" key="4">
    <source>
        <dbReference type="PROSITE" id="PS51549"/>
    </source>
</evidence>
<reference evidence="5 6" key="1">
    <citation type="journal article" date="2024" name="bioRxiv">
        <title>A reference genome for Trichogramma kaykai: A tiny desert-dwelling parasitoid wasp with competing sex-ratio distorters.</title>
        <authorList>
            <person name="Culotta J."/>
            <person name="Lindsey A.R."/>
        </authorList>
    </citation>
    <scope>NUCLEOTIDE SEQUENCE [LARGE SCALE GENOMIC DNA]</scope>
    <source>
        <strain evidence="5 6">KSX58</strain>
    </source>
</reference>
<sequence>MASSSSSSSNRAAVHLAILVLVLAARATSTHGQFNDEDDEDKRGKFIATFQTYHHQVSGSVYAVDAYTLLLTDFSYDGKGADTFFWAGTTTLSGPQGFIVPDEYGKTNVLARYHNKDFTLTLPDGKKISDIKRFAVYDLSTQQAYGDITIAEEFDPPAPRRIAQLSTLQHNVSSESIVVLDAKTISIPALTYDGLGEDTHFFVGQGSRPSPNGVIVPDEHGYLDPIRAYKGVDVVIVLPGDLTISKINWLSIYDVKSKTNYGYVSIPEKLSVPPSLIKIESPEKYSCIQLHKKFQLHYDINAPSINFKLVGQMDENDYMAWGVSGSDERSQMEGADLTVAYMDDTLGYAVDYNVTAKAPCTKVLGQYKGVCKDELVGGQQSNQLSEASRRNGITSVSYRRALISPDPGDKEFPLNSSVYIVWAMGRLDERREPSFHEYYPKGNVKLNFKSDSGTAKSNCMGFQQEQEGAGLLRLQQQRSAAWPKSMIFDRSVRTFRATIGPAAGRRGYQAITGQTTMGLAWYINGLLAPELYLRRGLTYSFQVFGGNNPHSAELYHPLIITDEPHGGFDRLSDLTQSGVRVLAGIEFTRRGRPRPTAVGPLCLSKHREDRDRRLDDEFPTFQKFNRTLISSCEPGEPGILEITPNSTWPDVVYYNSFTHANMGWKIQVIDAYSKSNAAPSASLNYPIVLVSLMFFTIFNF</sequence>
<dbReference type="InterPro" id="IPR019545">
    <property type="entry name" value="DM13_domain"/>
</dbReference>
<dbReference type="AlphaFoldDB" id="A0ABD2XJ60"/>
<dbReference type="EMBL" id="JBJJXI010000021">
    <property type="protein sequence ID" value="KAL3405367.1"/>
    <property type="molecule type" value="Genomic_DNA"/>
</dbReference>
<keyword evidence="6" id="KW-1185">Reference proteome</keyword>
<dbReference type="PANTHER" id="PTHR24036">
    <property type="entry name" value="SKELETOR-RELATED"/>
    <property type="match status" value="1"/>
</dbReference>
<keyword evidence="2" id="KW-0732">Signal</keyword>